<reference evidence="2 3" key="1">
    <citation type="submission" date="2018-04" db="EMBL/GenBank/DDBJ databases">
        <title>Genomic Encyclopedia of Archaeal and Bacterial Type Strains, Phase II (KMG-II): from individual species to whole genera.</title>
        <authorList>
            <person name="Goeker M."/>
        </authorList>
    </citation>
    <scope>NUCLEOTIDE SEQUENCE [LARGE SCALE GENOMIC DNA]</scope>
    <source>
        <strain evidence="2 3">DSM 29955</strain>
    </source>
</reference>
<dbReference type="EMBL" id="QBUD01000001">
    <property type="protein sequence ID" value="PUB18882.1"/>
    <property type="molecule type" value="Genomic_DNA"/>
</dbReference>
<dbReference type="OrthoDB" id="7865368at2"/>
<accession>A0A2T6KQQ7</accession>
<protein>
    <submittedName>
        <fullName evidence="2">Uncharacterized protein</fullName>
    </submittedName>
</protein>
<keyword evidence="3" id="KW-1185">Reference proteome</keyword>
<evidence type="ECO:0000256" key="1">
    <source>
        <dbReference type="SAM" id="MobiDB-lite"/>
    </source>
</evidence>
<organism evidence="2 3">
    <name type="scientific">Yoonia sediminilitoris</name>
    <dbReference type="NCBI Taxonomy" id="1286148"/>
    <lineage>
        <taxon>Bacteria</taxon>
        <taxon>Pseudomonadati</taxon>
        <taxon>Pseudomonadota</taxon>
        <taxon>Alphaproteobacteria</taxon>
        <taxon>Rhodobacterales</taxon>
        <taxon>Paracoccaceae</taxon>
        <taxon>Yoonia</taxon>
    </lineage>
</organism>
<evidence type="ECO:0000313" key="3">
    <source>
        <dbReference type="Proteomes" id="UP000244523"/>
    </source>
</evidence>
<feature type="region of interest" description="Disordered" evidence="1">
    <location>
        <begin position="87"/>
        <end position="168"/>
    </location>
</feature>
<comment type="caution">
    <text evidence="2">The sequence shown here is derived from an EMBL/GenBank/DDBJ whole genome shotgun (WGS) entry which is preliminary data.</text>
</comment>
<dbReference type="AlphaFoldDB" id="A0A2T6KQQ7"/>
<name>A0A2T6KQQ7_9RHOB</name>
<proteinExistence type="predicted"/>
<evidence type="ECO:0000313" key="2">
    <source>
        <dbReference type="EMBL" id="PUB18882.1"/>
    </source>
</evidence>
<dbReference type="Proteomes" id="UP000244523">
    <property type="component" value="Unassembled WGS sequence"/>
</dbReference>
<sequence length="168" mass="17794">MDTTLALPPSAAASAIPYALEQRQAYADDRVPPPKALDGISVIPSDKAFVAQVVNARLSGTAFPENPGEIAPPERTLKPYNVPMLPFEKEEPALEATEEDDSTVTDVANKGKEDQEAAPVTPISATPELAAPTADLPGKPKREPVELKQPAPAPEPAQKSAIKQPDEQ</sequence>
<dbReference type="RefSeq" id="WP_108384585.1">
    <property type="nucleotide sequence ID" value="NZ_QBUD01000001.1"/>
</dbReference>
<gene>
    <name evidence="2" type="ORF">C8N45_101473</name>
</gene>